<dbReference type="RefSeq" id="WP_185680505.1">
    <property type="nucleotide sequence ID" value="NZ_JACLAX010000024.1"/>
</dbReference>
<evidence type="ECO:0000313" key="3">
    <source>
        <dbReference type="Proteomes" id="UP000551327"/>
    </source>
</evidence>
<reference evidence="2 3" key="1">
    <citation type="submission" date="2020-08" db="EMBL/GenBank/DDBJ databases">
        <title>The genome sequence of type strain Novosphingobium piscinae KCTC 42194.</title>
        <authorList>
            <person name="Liu Y."/>
        </authorList>
    </citation>
    <scope>NUCLEOTIDE SEQUENCE [LARGE SCALE GENOMIC DNA]</scope>
    <source>
        <strain evidence="2 3">KCTC 42194</strain>
    </source>
</reference>
<organism evidence="2 3">
    <name type="scientific">Novosphingobium piscinae</name>
    <dbReference type="NCBI Taxonomy" id="1507448"/>
    <lineage>
        <taxon>Bacteria</taxon>
        <taxon>Pseudomonadati</taxon>
        <taxon>Pseudomonadota</taxon>
        <taxon>Alphaproteobacteria</taxon>
        <taxon>Sphingomonadales</taxon>
        <taxon>Sphingomonadaceae</taxon>
        <taxon>Novosphingobium</taxon>
    </lineage>
</organism>
<dbReference type="GO" id="GO:0016787">
    <property type="term" value="F:hydrolase activity"/>
    <property type="evidence" value="ECO:0007669"/>
    <property type="project" value="UniProtKB-KW"/>
</dbReference>
<dbReference type="Proteomes" id="UP000551327">
    <property type="component" value="Unassembled WGS sequence"/>
</dbReference>
<evidence type="ECO:0000256" key="1">
    <source>
        <dbReference type="SAM" id="SignalP"/>
    </source>
</evidence>
<accession>A0A7X1KRC5</accession>
<evidence type="ECO:0000313" key="2">
    <source>
        <dbReference type="EMBL" id="MBC2670646.1"/>
    </source>
</evidence>
<name>A0A7X1KRC5_9SPHN</name>
<sequence length="152" mass="15929">MIGIRTGLAALAAMGMLMAAPAQAAGESEAEKLRKLDIMLMVTALRCRTTPSDFQADFAAFEAAHLPELNEAAQQLRKTLVAANGAAGASRALDRLSTGMANQYGQGHPRLGCAELKQATRLLAQMKGREVLLSAADELLGPAGRPSLALSR</sequence>
<feature type="chain" id="PRO_5030692037" evidence="1">
    <location>
        <begin position="25"/>
        <end position="152"/>
    </location>
</feature>
<dbReference type="EMBL" id="JACLAX010000024">
    <property type="protein sequence ID" value="MBC2670646.1"/>
    <property type="molecule type" value="Genomic_DNA"/>
</dbReference>
<keyword evidence="2" id="KW-0378">Hydrolase</keyword>
<dbReference type="AlphaFoldDB" id="A0A7X1KRC5"/>
<feature type="signal peptide" evidence="1">
    <location>
        <begin position="1"/>
        <end position="24"/>
    </location>
</feature>
<keyword evidence="3" id="KW-1185">Reference proteome</keyword>
<gene>
    <name evidence="2" type="ORF">H7F53_15955</name>
</gene>
<proteinExistence type="predicted"/>
<comment type="caution">
    <text evidence="2">The sequence shown here is derived from an EMBL/GenBank/DDBJ whole genome shotgun (WGS) entry which is preliminary data.</text>
</comment>
<protein>
    <submittedName>
        <fullName evidence="2">S-adenosyl-L-homocysteine hydrolase</fullName>
    </submittedName>
</protein>
<keyword evidence="1" id="KW-0732">Signal</keyword>